<dbReference type="GO" id="GO:0019441">
    <property type="term" value="P:L-tryptophan catabolic process to kynurenine"/>
    <property type="evidence" value="ECO:0007669"/>
    <property type="project" value="InterPro"/>
</dbReference>
<evidence type="ECO:0000313" key="3">
    <source>
        <dbReference type="Proteomes" id="UP000239181"/>
    </source>
</evidence>
<keyword evidence="3" id="KW-1185">Reference proteome</keyword>
<evidence type="ECO:0000256" key="1">
    <source>
        <dbReference type="SAM" id="SignalP"/>
    </source>
</evidence>
<gene>
    <name evidence="2" type="ORF">CQW29_26420</name>
</gene>
<organism evidence="2 3">
    <name type="scientific">Pantoea coffeiphila</name>
    <dbReference type="NCBI Taxonomy" id="1465635"/>
    <lineage>
        <taxon>Bacteria</taxon>
        <taxon>Pseudomonadati</taxon>
        <taxon>Pseudomonadota</taxon>
        <taxon>Gammaproteobacteria</taxon>
        <taxon>Enterobacterales</taxon>
        <taxon>Erwiniaceae</taxon>
        <taxon>Pantoea</taxon>
    </lineage>
</organism>
<accession>A0A2S9I3T5</accession>
<dbReference type="SUPFAM" id="SSF102198">
    <property type="entry name" value="Putative cyclase"/>
    <property type="match status" value="1"/>
</dbReference>
<dbReference type="OrthoDB" id="7067800at2"/>
<dbReference type="AlphaFoldDB" id="A0A2S9I3T5"/>
<dbReference type="Gene3D" id="3.50.30.50">
    <property type="entry name" value="Putative cyclase"/>
    <property type="match status" value="1"/>
</dbReference>
<feature type="chain" id="PRO_5015530340" evidence="1">
    <location>
        <begin position="26"/>
        <end position="240"/>
    </location>
</feature>
<protein>
    <submittedName>
        <fullName evidence="2">Metal-dependent hydrolase</fullName>
    </submittedName>
</protein>
<dbReference type="PANTHER" id="PTHR31118:SF32">
    <property type="entry name" value="KYNURENINE FORMAMIDASE"/>
    <property type="match status" value="1"/>
</dbReference>
<dbReference type="InterPro" id="IPR037175">
    <property type="entry name" value="KFase_sf"/>
</dbReference>
<reference evidence="2 3" key="1">
    <citation type="submission" date="2017-10" db="EMBL/GenBank/DDBJ databases">
        <title>Draft genome of two endophytic bacteria isolated from 'guarana' Paullinia cupana (Mart.) Ducke.</title>
        <authorList>
            <person name="Siqueira K.A."/>
            <person name="Liotti R.G."/>
            <person name="Mendes T.A."/>
            <person name="Soares M.A."/>
        </authorList>
    </citation>
    <scope>NUCLEOTIDE SEQUENCE [LARGE SCALE GENOMIC DNA]</scope>
    <source>
        <strain evidence="2 3">342</strain>
    </source>
</reference>
<dbReference type="PANTHER" id="PTHR31118">
    <property type="entry name" value="CYCLASE-LIKE PROTEIN 2"/>
    <property type="match status" value="1"/>
</dbReference>
<dbReference type="Proteomes" id="UP000239181">
    <property type="component" value="Unassembled WGS sequence"/>
</dbReference>
<keyword evidence="2" id="KW-0378">Hydrolase</keyword>
<dbReference type="InterPro" id="IPR007325">
    <property type="entry name" value="KFase/CYL"/>
</dbReference>
<sequence length="240" mass="26189">MKLTVKRLAQCILLSSVLISGISQAVNLPAVKEYIDLNHPLESGMQTYPGLSEVETYDKAPRFSNGALIDGIKMLGISSTYIDAPYHVDPHGGKVEDYKLEQLVNLPIVVIPLPEGHSFYAKEDIDKYQVRGKAVLLFTGKSRYFGTPEYSKNPPYISTAAAEWLAGQKAALVGIDALLVDNYNQNDTTPVHDVLLKNGVVIAEDMTNLGALKGKDARLTAVPPRAPLASFPTRIFATVY</sequence>
<dbReference type="GO" id="GO:0004061">
    <property type="term" value="F:arylformamidase activity"/>
    <property type="evidence" value="ECO:0007669"/>
    <property type="project" value="InterPro"/>
</dbReference>
<name>A0A2S9I3T5_9GAMM</name>
<dbReference type="EMBL" id="PDET01000033">
    <property type="protein sequence ID" value="PRD12466.1"/>
    <property type="molecule type" value="Genomic_DNA"/>
</dbReference>
<feature type="signal peptide" evidence="1">
    <location>
        <begin position="1"/>
        <end position="25"/>
    </location>
</feature>
<comment type="caution">
    <text evidence="2">The sequence shown here is derived from an EMBL/GenBank/DDBJ whole genome shotgun (WGS) entry which is preliminary data.</text>
</comment>
<evidence type="ECO:0000313" key="2">
    <source>
        <dbReference type="EMBL" id="PRD12466.1"/>
    </source>
</evidence>
<keyword evidence="1" id="KW-0732">Signal</keyword>
<dbReference type="Pfam" id="PF04199">
    <property type="entry name" value="Cyclase"/>
    <property type="match status" value="1"/>
</dbReference>
<proteinExistence type="predicted"/>